<sequence>MVDNQEGCSKCQQFQQNALDAYAMVKRMSTQKYRSSQDIAEVNQLKKLNDEQSKYIINQRKEIERISKEKEETDSRNKHLSIKNEELNNMYNEMLLSLGEFRKKVENTFTELTETKKKYEEVVRKEESFKKAMDQFVLCKKVLMTTFGIIKQIKSSQNIGRLNKKSAELLENFDLDEAFSTTGVSVKPVIGRKISRISKKKRNESENMDLEQILLNEMNVSSSDEENDEIKGTEKQKDINIENEVIQQIVVEEKNQLNNNKIPKVSSITGRKTRSVKQIQKEMDIEKIREKYQEEMKVMKKNVEAKKKQQAEKANNVISSVLVEGIQKSNVQVVNQITSGSKESGNMISKVQVENTIASGSNDLDIFDTIEKCGDEKSSRKYISGNRKRTTSISINNEVKKPRLTTEKQIVFNDLDLSESDSDDEKDESVNIESQHNETIESIVVGELNENNSDTDSLCISLLSNEGTKNDSKVMDETKVLDKNNVQIDSTNKAKTSQAKKSNDVPKARSIVGRKRKSVKEIQKEINKDELMTKYKDLYKPSGTVRKGTRKVKNEDTITEKPIIVDNIETEKGVESNDVVKDTNTVLPIIIDDPKPEEEKEVQENDVVDERLSIIFQEAIEKDFDVSTFIISSFNENDKNNHMPEHMKSIIEYISNSSSKTEAENMYNKIKQEVNPSMESNKFVVCLVTLLTIAKKFQNMVEEDLFKRIGEYGSDDPTKYMFPLIYFLLCLNKELLKKYVDANKDEIIKSFHIYKGHSKAIAKLSKMYVFKDLVLLYVESMKITI</sequence>
<evidence type="ECO:0000313" key="3">
    <source>
        <dbReference type="WBParaSite" id="PTRK_0000308900.1"/>
    </source>
</evidence>
<evidence type="ECO:0000313" key="2">
    <source>
        <dbReference type="Proteomes" id="UP000038045"/>
    </source>
</evidence>
<accession>A0A0N4Z7D8</accession>
<keyword evidence="2" id="KW-1185">Reference proteome</keyword>
<reference evidence="3" key="1">
    <citation type="submission" date="2017-02" db="UniProtKB">
        <authorList>
            <consortium name="WormBaseParasite"/>
        </authorList>
    </citation>
    <scope>IDENTIFICATION</scope>
</reference>
<keyword evidence="1" id="KW-0175">Coiled coil</keyword>
<dbReference type="WBParaSite" id="PTRK_0000308900.1">
    <property type="protein sequence ID" value="PTRK_0000308900.1"/>
    <property type="gene ID" value="PTRK_0000308900"/>
</dbReference>
<feature type="coiled-coil region" evidence="1">
    <location>
        <begin position="56"/>
        <end position="122"/>
    </location>
</feature>
<protein>
    <submittedName>
        <fullName evidence="3">Fibronectin type-III domain-containing protein</fullName>
    </submittedName>
</protein>
<dbReference type="AlphaFoldDB" id="A0A0N4Z7D8"/>
<organism evidence="2 3">
    <name type="scientific">Parastrongyloides trichosuri</name>
    <name type="common">Possum-specific nematode worm</name>
    <dbReference type="NCBI Taxonomy" id="131310"/>
    <lineage>
        <taxon>Eukaryota</taxon>
        <taxon>Metazoa</taxon>
        <taxon>Ecdysozoa</taxon>
        <taxon>Nematoda</taxon>
        <taxon>Chromadorea</taxon>
        <taxon>Rhabditida</taxon>
        <taxon>Tylenchina</taxon>
        <taxon>Panagrolaimomorpha</taxon>
        <taxon>Strongyloidoidea</taxon>
        <taxon>Strongyloididae</taxon>
        <taxon>Parastrongyloides</taxon>
    </lineage>
</organism>
<proteinExistence type="predicted"/>
<dbReference type="Proteomes" id="UP000038045">
    <property type="component" value="Unplaced"/>
</dbReference>
<evidence type="ECO:0000256" key="1">
    <source>
        <dbReference type="SAM" id="Coils"/>
    </source>
</evidence>
<name>A0A0N4Z7D8_PARTI</name>